<dbReference type="FunFam" id="1.10.10.1410:FF:000002">
    <property type="entry name" value="60S acidic ribosomal protein P2"/>
    <property type="match status" value="1"/>
</dbReference>
<proteinExistence type="inferred from homology"/>
<dbReference type="GO" id="GO:0002181">
    <property type="term" value="P:cytoplasmic translation"/>
    <property type="evidence" value="ECO:0007669"/>
    <property type="project" value="TreeGrafter"/>
</dbReference>
<dbReference type="OMA" id="SKCESNK"/>
<feature type="compositionally biased region" description="Basic and acidic residues" evidence="9">
    <location>
        <begin position="83"/>
        <end position="96"/>
    </location>
</feature>
<dbReference type="InterPro" id="IPR038716">
    <property type="entry name" value="P1/P2_N_sf"/>
</dbReference>
<dbReference type="GO" id="GO:0022625">
    <property type="term" value="C:cytosolic large ribosomal subunit"/>
    <property type="evidence" value="ECO:0007669"/>
    <property type="project" value="TreeGrafter"/>
</dbReference>
<keyword evidence="3" id="KW-0689">Ribosomal protein</keyword>
<dbReference type="GO" id="GO:0003735">
    <property type="term" value="F:structural constituent of ribosome"/>
    <property type="evidence" value="ECO:0007669"/>
    <property type="project" value="InterPro"/>
</dbReference>
<dbReference type="InParanoid" id="A0A6P6XLU8"/>
<dbReference type="PANTHER" id="PTHR45696">
    <property type="entry name" value="60S ACIDIC RIBOSOMAL PROTEIN P1"/>
    <property type="match status" value="1"/>
</dbReference>
<reference evidence="11" key="1">
    <citation type="submission" date="2025-08" db="UniProtKB">
        <authorList>
            <consortium name="RefSeq"/>
        </authorList>
    </citation>
    <scope>IDENTIFICATION</scope>
    <source>
        <strain evidence="11">Airmid</strain>
    </source>
</reference>
<evidence type="ECO:0000256" key="5">
    <source>
        <dbReference type="ARBA" id="ARBA00035301"/>
    </source>
</evidence>
<comment type="function">
    <text evidence="1">Plays an important role in the elongation step of protein synthesis.</text>
</comment>
<dbReference type="GO" id="GO:0006414">
    <property type="term" value="P:translational elongation"/>
    <property type="evidence" value="ECO:0007669"/>
    <property type="project" value="InterPro"/>
</dbReference>
<evidence type="ECO:0000256" key="4">
    <source>
        <dbReference type="ARBA" id="ARBA00023274"/>
    </source>
</evidence>
<feature type="region of interest" description="Disordered" evidence="9">
    <location>
        <begin position="78"/>
        <end position="109"/>
    </location>
</feature>
<sequence>MSNVEVASREMCAVAALLLKQSGQEVNVDNLSKVIDAAGAEVESYWYKIFAEAYQKVDVDVILKSSCISGPAAPAAAVVSQEESAKPAEEAPKPAESESDDDMGFSLFD</sequence>
<evidence type="ECO:0000313" key="10">
    <source>
        <dbReference type="Proteomes" id="UP000515146"/>
    </source>
</evidence>
<comment type="similarity">
    <text evidence="2">Belongs to the eukaryotic ribosomal protein P1/P2 family.</text>
</comment>
<accession>A0A6P6XLU8</accession>
<dbReference type="GO" id="GO:0030295">
    <property type="term" value="F:protein kinase activator activity"/>
    <property type="evidence" value="ECO:0007669"/>
    <property type="project" value="TreeGrafter"/>
</dbReference>
<dbReference type="Pfam" id="PF00428">
    <property type="entry name" value="Ribosomal_60s"/>
    <property type="match status" value="1"/>
</dbReference>
<gene>
    <name evidence="11" type="primary">LOC113788675</name>
</gene>
<protein>
    <recommendedName>
        <fullName evidence="7">Large ribosomal subunit protein P1</fullName>
    </recommendedName>
    <alternativeName>
        <fullName evidence="8">60S acidic ribosomal protein P1</fullName>
    </alternativeName>
    <alternativeName>
        <fullName evidence="6">60S acidic ribosomal protein P2</fullName>
    </alternativeName>
    <alternativeName>
        <fullName evidence="5">Large ribosomal subunit protein P2</fullName>
    </alternativeName>
</protein>
<dbReference type="Gene3D" id="1.10.10.1410">
    <property type="match status" value="1"/>
</dbReference>
<evidence type="ECO:0000256" key="2">
    <source>
        <dbReference type="ARBA" id="ARBA00005436"/>
    </source>
</evidence>
<dbReference type="CDD" id="cd05831">
    <property type="entry name" value="Ribosomal_P1"/>
    <property type="match status" value="1"/>
</dbReference>
<evidence type="ECO:0000256" key="9">
    <source>
        <dbReference type="SAM" id="MobiDB-lite"/>
    </source>
</evidence>
<dbReference type="InterPro" id="IPR027534">
    <property type="entry name" value="Ribosomal_P1/P2"/>
</dbReference>
<organism evidence="10 11">
    <name type="scientific">Dermatophagoides pteronyssinus</name>
    <name type="common">European house dust mite</name>
    <dbReference type="NCBI Taxonomy" id="6956"/>
    <lineage>
        <taxon>Eukaryota</taxon>
        <taxon>Metazoa</taxon>
        <taxon>Ecdysozoa</taxon>
        <taxon>Arthropoda</taxon>
        <taxon>Chelicerata</taxon>
        <taxon>Arachnida</taxon>
        <taxon>Acari</taxon>
        <taxon>Acariformes</taxon>
        <taxon>Sarcoptiformes</taxon>
        <taxon>Astigmata</taxon>
        <taxon>Psoroptidia</taxon>
        <taxon>Analgoidea</taxon>
        <taxon>Pyroglyphidae</taxon>
        <taxon>Dermatophagoidinae</taxon>
        <taxon>Dermatophagoides</taxon>
    </lineage>
</organism>
<dbReference type="PANTHER" id="PTHR45696:SF10">
    <property type="entry name" value="LARGE RIBOSOMAL SUBUNIT PROTEIN P1"/>
    <property type="match status" value="1"/>
</dbReference>
<dbReference type="GO" id="GO:0043021">
    <property type="term" value="F:ribonucleoprotein complex binding"/>
    <property type="evidence" value="ECO:0007669"/>
    <property type="project" value="TreeGrafter"/>
</dbReference>
<dbReference type="HAMAP" id="MF_01478">
    <property type="entry name" value="Ribosomal_L12_arch"/>
    <property type="match status" value="1"/>
</dbReference>
<evidence type="ECO:0000256" key="3">
    <source>
        <dbReference type="ARBA" id="ARBA00022980"/>
    </source>
</evidence>
<dbReference type="RefSeq" id="XP_027193941.1">
    <property type="nucleotide sequence ID" value="XM_027338140.1"/>
</dbReference>
<dbReference type="KEGG" id="dpte:113788675"/>
<dbReference type="OrthoDB" id="2194681at2759"/>
<keyword evidence="10" id="KW-1185">Reference proteome</keyword>
<keyword evidence="4" id="KW-0687">Ribonucleoprotein</keyword>
<evidence type="ECO:0000256" key="1">
    <source>
        <dbReference type="ARBA" id="ARBA00003362"/>
    </source>
</evidence>
<dbReference type="Proteomes" id="UP000515146">
    <property type="component" value="Unplaced"/>
</dbReference>
<evidence type="ECO:0000313" key="11">
    <source>
        <dbReference type="RefSeq" id="XP_027193941.1"/>
    </source>
</evidence>
<evidence type="ECO:0000256" key="6">
    <source>
        <dbReference type="ARBA" id="ARBA00035443"/>
    </source>
</evidence>
<evidence type="ECO:0000256" key="8">
    <source>
        <dbReference type="ARBA" id="ARBA00042918"/>
    </source>
</evidence>
<name>A0A6P6XLU8_DERPT</name>
<dbReference type="AlphaFoldDB" id="A0A6P6XLU8"/>
<evidence type="ECO:0000256" key="7">
    <source>
        <dbReference type="ARBA" id="ARBA00041116"/>
    </source>
</evidence>